<dbReference type="SUPFAM" id="SSF52058">
    <property type="entry name" value="L domain-like"/>
    <property type="match status" value="1"/>
</dbReference>
<evidence type="ECO:0000256" key="3">
    <source>
        <dbReference type="SAM" id="MobiDB-lite"/>
    </source>
</evidence>
<dbReference type="Pfam" id="PF13855">
    <property type="entry name" value="LRR_8"/>
    <property type="match status" value="2"/>
</dbReference>
<protein>
    <recommendedName>
        <fullName evidence="6">Leucine-rich repeat-containing protein 58</fullName>
    </recommendedName>
</protein>
<organism evidence="4 5">
    <name type="scientific">Dreissena polymorpha</name>
    <name type="common">Zebra mussel</name>
    <name type="synonym">Mytilus polymorpha</name>
    <dbReference type="NCBI Taxonomy" id="45954"/>
    <lineage>
        <taxon>Eukaryota</taxon>
        <taxon>Metazoa</taxon>
        <taxon>Spiralia</taxon>
        <taxon>Lophotrochozoa</taxon>
        <taxon>Mollusca</taxon>
        <taxon>Bivalvia</taxon>
        <taxon>Autobranchia</taxon>
        <taxon>Heteroconchia</taxon>
        <taxon>Euheterodonta</taxon>
        <taxon>Imparidentia</taxon>
        <taxon>Neoheterodontei</taxon>
        <taxon>Myida</taxon>
        <taxon>Dreissenoidea</taxon>
        <taxon>Dreissenidae</taxon>
        <taxon>Dreissena</taxon>
    </lineage>
</organism>
<dbReference type="PANTHER" id="PTHR45752">
    <property type="entry name" value="LEUCINE-RICH REPEAT-CONTAINING"/>
    <property type="match status" value="1"/>
</dbReference>
<dbReference type="InterPro" id="IPR003591">
    <property type="entry name" value="Leu-rich_rpt_typical-subtyp"/>
</dbReference>
<dbReference type="PANTHER" id="PTHR45752:SF196">
    <property type="entry name" value="GH17740P"/>
    <property type="match status" value="1"/>
</dbReference>
<dbReference type="AlphaFoldDB" id="A0A9D3YRB9"/>
<keyword evidence="2" id="KW-0677">Repeat</keyword>
<comment type="caution">
    <text evidence="4">The sequence shown here is derived from an EMBL/GenBank/DDBJ whole genome shotgun (WGS) entry which is preliminary data.</text>
</comment>
<reference evidence="4" key="2">
    <citation type="submission" date="2020-11" db="EMBL/GenBank/DDBJ databases">
        <authorList>
            <person name="McCartney M.A."/>
            <person name="Auch B."/>
            <person name="Kono T."/>
            <person name="Mallez S."/>
            <person name="Becker A."/>
            <person name="Gohl D.M."/>
            <person name="Silverstein K.A.T."/>
            <person name="Koren S."/>
            <person name="Bechman K.B."/>
            <person name="Herman A."/>
            <person name="Abrahante J.E."/>
            <person name="Garbe J."/>
        </authorList>
    </citation>
    <scope>NUCLEOTIDE SEQUENCE</scope>
    <source>
        <strain evidence="4">Duluth1</strain>
        <tissue evidence="4">Whole animal</tissue>
    </source>
</reference>
<evidence type="ECO:0000256" key="1">
    <source>
        <dbReference type="ARBA" id="ARBA00022614"/>
    </source>
</evidence>
<name>A0A9D3YRB9_DREPO</name>
<gene>
    <name evidence="4" type="ORF">DPMN_078181</name>
</gene>
<feature type="region of interest" description="Disordered" evidence="3">
    <location>
        <begin position="1"/>
        <end position="22"/>
    </location>
</feature>
<dbReference type="InterPro" id="IPR032675">
    <property type="entry name" value="LRR_dom_sf"/>
</dbReference>
<reference evidence="4" key="1">
    <citation type="journal article" date="2019" name="bioRxiv">
        <title>The Genome of the Zebra Mussel, Dreissena polymorpha: A Resource for Invasive Species Research.</title>
        <authorList>
            <person name="McCartney M.A."/>
            <person name="Auch B."/>
            <person name="Kono T."/>
            <person name="Mallez S."/>
            <person name="Zhang Y."/>
            <person name="Obille A."/>
            <person name="Becker A."/>
            <person name="Abrahante J.E."/>
            <person name="Garbe J."/>
            <person name="Badalamenti J.P."/>
            <person name="Herman A."/>
            <person name="Mangelson H."/>
            <person name="Liachko I."/>
            <person name="Sullivan S."/>
            <person name="Sone E.D."/>
            <person name="Koren S."/>
            <person name="Silverstein K.A.T."/>
            <person name="Beckman K.B."/>
            <person name="Gohl D.M."/>
        </authorList>
    </citation>
    <scope>NUCLEOTIDE SEQUENCE</scope>
    <source>
        <strain evidence="4">Duluth1</strain>
        <tissue evidence="4">Whole animal</tissue>
    </source>
</reference>
<dbReference type="EMBL" id="JAIWYP010000015">
    <property type="protein sequence ID" value="KAH3703151.1"/>
    <property type="molecule type" value="Genomic_DNA"/>
</dbReference>
<evidence type="ECO:0008006" key="6">
    <source>
        <dbReference type="Google" id="ProtNLM"/>
    </source>
</evidence>
<evidence type="ECO:0000256" key="2">
    <source>
        <dbReference type="ARBA" id="ARBA00022737"/>
    </source>
</evidence>
<keyword evidence="1" id="KW-0433">Leucine-rich repeat</keyword>
<dbReference type="SMART" id="SM00369">
    <property type="entry name" value="LRR_TYP"/>
    <property type="match status" value="5"/>
</dbReference>
<accession>A0A9D3YRB9</accession>
<keyword evidence="5" id="KW-1185">Reference proteome</keyword>
<sequence>MAQSLQYFSSSSDSEFHDENSEDLSHSELDVLPNYLTHDPQTWKSIQLSFNNFTVFPEELGTFVNLVNIDLSNNGLTYISDSLLNLSALQNFTARNNLLDGLPKDFGTMRTLETVNFSGNKFKEFPMQLTELENLKTLHFGANQISYLPNAIGNMRSLEILYLGGNSLTEVPATVGSLNHLTALVLCDNQLNSIPPTFVNLRKLQSLSLHNNKIATLPPEIVSLNLVELSLRNNPLVARFVQDLSFKPPSLLELSGRVIKIERVPYSEKDLPSRLICYLNSAQQCVNPMCKGVFFDSKVEQVKFVDFCGKYRLPLLQYLCSPVCSYKPAYAESDTDSEDSAKSKLKKVLLG</sequence>
<evidence type="ECO:0000313" key="4">
    <source>
        <dbReference type="EMBL" id="KAH3703151.1"/>
    </source>
</evidence>
<dbReference type="OrthoDB" id="1053178at2759"/>
<proteinExistence type="predicted"/>
<dbReference type="InterPro" id="IPR001611">
    <property type="entry name" value="Leu-rich_rpt"/>
</dbReference>
<dbReference type="Proteomes" id="UP000828390">
    <property type="component" value="Unassembled WGS sequence"/>
</dbReference>
<dbReference type="InterPro" id="IPR050715">
    <property type="entry name" value="LRR-SigEffector_domain"/>
</dbReference>
<dbReference type="Gene3D" id="3.80.10.10">
    <property type="entry name" value="Ribonuclease Inhibitor"/>
    <property type="match status" value="2"/>
</dbReference>
<evidence type="ECO:0000313" key="5">
    <source>
        <dbReference type="Proteomes" id="UP000828390"/>
    </source>
</evidence>
<dbReference type="PROSITE" id="PS51450">
    <property type="entry name" value="LRR"/>
    <property type="match status" value="2"/>
</dbReference>